<dbReference type="AlphaFoldDB" id="A0A7D4Q9F4"/>
<name>A0A7D4Q9F4_9SPHI</name>
<accession>A0A7D4Q9F4</accession>
<dbReference type="KEGG" id="mmab:HQ865_05885"/>
<dbReference type="InterPro" id="IPR014127">
    <property type="entry name" value="CHP02757"/>
</dbReference>
<sequence length="288" mass="33430">MPKKAGIELPLQGAGGLNLKAFLDAKVAQYNQPDFIKNDPVSIPHLFTQKQDIEIMGFWAATLAWGQRVTIINKCKELIALMDGAPYDFIMNHQEPDLKKLLKFKHRTFNDIDTLYFIAFFRYHYEHFESLEDAFIPNQTVIQSDSEGSLTRMSVIQAQTNTAVEAALNHFRQYFFSLPDYPHRTKKHVSSPSQKSTCKRLNMFLRWMVRKDNHGVDFGIWNQIKPADLIMPCDLHVDRVARKLNLISRKQTDWQTAVELTERLKKFDPTDPVKYDFALFGLGIEEKF</sequence>
<dbReference type="Pfam" id="PF09674">
    <property type="entry name" value="DUF2400"/>
    <property type="match status" value="1"/>
</dbReference>
<evidence type="ECO:0000313" key="2">
    <source>
        <dbReference type="Proteomes" id="UP000505355"/>
    </source>
</evidence>
<protein>
    <submittedName>
        <fullName evidence="1">TIGR02757 family protein</fullName>
    </submittedName>
</protein>
<organism evidence="1 2">
    <name type="scientific">Mucilaginibacter mali</name>
    <dbReference type="NCBI Taxonomy" id="2740462"/>
    <lineage>
        <taxon>Bacteria</taxon>
        <taxon>Pseudomonadati</taxon>
        <taxon>Bacteroidota</taxon>
        <taxon>Sphingobacteriia</taxon>
        <taxon>Sphingobacteriales</taxon>
        <taxon>Sphingobacteriaceae</taxon>
        <taxon>Mucilaginibacter</taxon>
    </lineage>
</organism>
<dbReference type="RefSeq" id="WP_173413998.1">
    <property type="nucleotide sequence ID" value="NZ_CP054139.1"/>
</dbReference>
<evidence type="ECO:0000313" key="1">
    <source>
        <dbReference type="EMBL" id="QKJ29304.1"/>
    </source>
</evidence>
<keyword evidence="2" id="KW-1185">Reference proteome</keyword>
<dbReference type="NCBIfam" id="TIGR02757">
    <property type="entry name" value="TIGR02757 family protein"/>
    <property type="match status" value="1"/>
</dbReference>
<dbReference type="EMBL" id="CP054139">
    <property type="protein sequence ID" value="QKJ29304.1"/>
    <property type="molecule type" value="Genomic_DNA"/>
</dbReference>
<proteinExistence type="predicted"/>
<reference evidence="1 2" key="1">
    <citation type="submission" date="2020-05" db="EMBL/GenBank/DDBJ databases">
        <title>Mucilaginibacter mali sp. nov.</title>
        <authorList>
            <person name="Kim H.S."/>
            <person name="Lee K.C."/>
            <person name="Suh M.K."/>
            <person name="Kim J.-S."/>
            <person name="Han K.-I."/>
            <person name="Eom M.K."/>
            <person name="Shin Y.K."/>
            <person name="Lee J.-S."/>
        </authorList>
    </citation>
    <scope>NUCLEOTIDE SEQUENCE [LARGE SCALE GENOMIC DNA]</scope>
    <source>
        <strain evidence="1 2">G2-14</strain>
    </source>
</reference>
<dbReference type="Proteomes" id="UP000505355">
    <property type="component" value="Chromosome"/>
</dbReference>
<gene>
    <name evidence="1" type="ORF">HQ865_05885</name>
</gene>